<protein>
    <recommendedName>
        <fullName evidence="2">NAD-dependent epimerase/dehydratase domain-containing protein</fullName>
    </recommendedName>
</protein>
<dbReference type="SUPFAM" id="SSF51735">
    <property type="entry name" value="NAD(P)-binding Rossmann-fold domains"/>
    <property type="match status" value="1"/>
</dbReference>
<gene>
    <name evidence="3" type="ORF">BLA60_04830</name>
</gene>
<dbReference type="EMBL" id="MSIF01000001">
    <property type="protein sequence ID" value="OLF14445.1"/>
    <property type="molecule type" value="Genomic_DNA"/>
</dbReference>
<accession>A0A7Z0WSF1</accession>
<dbReference type="RefSeq" id="WP_075131393.1">
    <property type="nucleotide sequence ID" value="NZ_MSIF01000001.1"/>
</dbReference>
<proteinExistence type="predicted"/>
<dbReference type="InterPro" id="IPR001509">
    <property type="entry name" value="Epimerase_deHydtase"/>
</dbReference>
<dbReference type="AlphaFoldDB" id="A0A7Z0WSF1"/>
<evidence type="ECO:0000313" key="4">
    <source>
        <dbReference type="Proteomes" id="UP000185696"/>
    </source>
</evidence>
<evidence type="ECO:0000313" key="3">
    <source>
        <dbReference type="EMBL" id="OLF14445.1"/>
    </source>
</evidence>
<feature type="domain" description="NAD-dependent epimerase/dehydratase" evidence="2">
    <location>
        <begin position="4"/>
        <end position="238"/>
    </location>
</feature>
<evidence type="ECO:0000259" key="2">
    <source>
        <dbReference type="Pfam" id="PF01370"/>
    </source>
</evidence>
<sequence length="328" mass="34293">MTTITVLGAGGFIGSAVVAALSARDIDLRLVARRPLEPPVGAVATVTTHVVDVTEPEALSPVLLGSDMVVHLVKHSGDWRLADTDPATEAVNVDVMRTVVDTFAGRDETPLVVWTGTVGQVGVTPSHPMDGSEPDDPRDGYDQQKLAAERILLDGHAAGAVRGVSLRLATIFGQRRGGPADAGVVVSMARRAMAGEPLTMWGDGSVRRDLLYVDDLVGAILAAIDNPHGLVGRHWVLGSGEEWSLREIFTAVANAVSVHTGRTAVPVTAVAPPPNTSAGDARDVLIDPGPFRRASGWAPRVPPGEGIDRTVAVLVETLAVAERPLEGT</sequence>
<dbReference type="Proteomes" id="UP000185696">
    <property type="component" value="Unassembled WGS sequence"/>
</dbReference>
<dbReference type="InterPro" id="IPR036291">
    <property type="entry name" value="NAD(P)-bd_dom_sf"/>
</dbReference>
<dbReference type="OrthoDB" id="3288614at2"/>
<feature type="region of interest" description="Disordered" evidence="1">
    <location>
        <begin position="122"/>
        <end position="141"/>
    </location>
</feature>
<dbReference type="Pfam" id="PF01370">
    <property type="entry name" value="Epimerase"/>
    <property type="match status" value="1"/>
</dbReference>
<name>A0A7Z0WSF1_9PSEU</name>
<keyword evidence="4" id="KW-1185">Reference proteome</keyword>
<reference evidence="3 4" key="1">
    <citation type="submission" date="2016-12" db="EMBL/GenBank/DDBJ databases">
        <title>The draft genome sequence of Actinophytocola xinjiangensis.</title>
        <authorList>
            <person name="Wang W."/>
            <person name="Yuan L."/>
        </authorList>
    </citation>
    <scope>NUCLEOTIDE SEQUENCE [LARGE SCALE GENOMIC DNA]</scope>
    <source>
        <strain evidence="3 4">CGMCC 4.4663</strain>
    </source>
</reference>
<evidence type="ECO:0000256" key="1">
    <source>
        <dbReference type="SAM" id="MobiDB-lite"/>
    </source>
</evidence>
<dbReference type="PANTHER" id="PTHR43245">
    <property type="entry name" value="BIFUNCTIONAL POLYMYXIN RESISTANCE PROTEIN ARNA"/>
    <property type="match status" value="1"/>
</dbReference>
<dbReference type="CDD" id="cd08946">
    <property type="entry name" value="SDR_e"/>
    <property type="match status" value="1"/>
</dbReference>
<organism evidence="3 4">
    <name type="scientific">Actinophytocola xinjiangensis</name>
    <dbReference type="NCBI Taxonomy" id="485602"/>
    <lineage>
        <taxon>Bacteria</taxon>
        <taxon>Bacillati</taxon>
        <taxon>Actinomycetota</taxon>
        <taxon>Actinomycetes</taxon>
        <taxon>Pseudonocardiales</taxon>
        <taxon>Pseudonocardiaceae</taxon>
    </lineage>
</organism>
<dbReference type="Gene3D" id="3.40.50.720">
    <property type="entry name" value="NAD(P)-binding Rossmann-like Domain"/>
    <property type="match status" value="1"/>
</dbReference>
<comment type="caution">
    <text evidence="3">The sequence shown here is derived from an EMBL/GenBank/DDBJ whole genome shotgun (WGS) entry which is preliminary data.</text>
</comment>
<dbReference type="InterPro" id="IPR050177">
    <property type="entry name" value="Lipid_A_modif_metabolic_enz"/>
</dbReference>